<keyword evidence="4" id="KW-1185">Reference proteome</keyword>
<dbReference type="InterPro" id="IPR021109">
    <property type="entry name" value="Peptidase_aspartic_dom_sf"/>
</dbReference>
<feature type="region of interest" description="Disordered" evidence="1">
    <location>
        <begin position="129"/>
        <end position="213"/>
    </location>
</feature>
<reference evidence="3" key="1">
    <citation type="submission" date="2017-07" db="EMBL/GenBank/DDBJ databases">
        <title>Taro Niue Genome Assembly and Annotation.</title>
        <authorList>
            <person name="Atibalentja N."/>
            <person name="Keating K."/>
            <person name="Fields C.J."/>
        </authorList>
    </citation>
    <scope>NUCLEOTIDE SEQUENCE</scope>
    <source>
        <strain evidence="3">Niue_2</strain>
        <tissue evidence="3">Leaf</tissue>
    </source>
</reference>
<dbReference type="InterPro" id="IPR032567">
    <property type="entry name" value="RTL1-rel"/>
</dbReference>
<dbReference type="PANTHER" id="PTHR15503:SF45">
    <property type="entry name" value="RNA-DIRECTED DNA POLYMERASE HOMOLOG"/>
    <property type="match status" value="1"/>
</dbReference>
<feature type="compositionally biased region" description="Polar residues" evidence="1">
    <location>
        <begin position="152"/>
        <end position="167"/>
    </location>
</feature>
<gene>
    <name evidence="3" type="ORF">Taro_034331</name>
</gene>
<dbReference type="Pfam" id="PF08284">
    <property type="entry name" value="RVP_2"/>
    <property type="match status" value="1"/>
</dbReference>
<feature type="compositionally biased region" description="Basic and acidic residues" evidence="1">
    <location>
        <begin position="177"/>
        <end position="193"/>
    </location>
</feature>
<dbReference type="OrthoDB" id="1751882at2759"/>
<dbReference type="CDD" id="cd00303">
    <property type="entry name" value="retropepsin_like"/>
    <property type="match status" value="1"/>
</dbReference>
<dbReference type="Gene3D" id="2.40.70.10">
    <property type="entry name" value="Acid Proteases"/>
    <property type="match status" value="1"/>
</dbReference>
<comment type="caution">
    <text evidence="3">The sequence shown here is derived from an EMBL/GenBank/DDBJ whole genome shotgun (WGS) entry which is preliminary data.</text>
</comment>
<feature type="domain" description="Retrotransposon gag" evidence="2">
    <location>
        <begin position="216"/>
        <end position="307"/>
    </location>
</feature>
<dbReference type="AlphaFoldDB" id="A0A843W2M8"/>
<feature type="compositionally biased region" description="Polar residues" evidence="1">
    <location>
        <begin position="362"/>
        <end position="383"/>
    </location>
</feature>
<sequence>VDVSTSSEEIVRSGNRRPRLDSALYFHFHKYDMASRGRRGVPAREGEQRRDEPRHEDQGELQTPAPHGHVLPPSPPVDYGVFMQGASRRVVILVVTYSVRGWLVAFDHRTLEQALSAACRQEGEMEQYLEEKKASQKRPAAPFQRQDRKKATFQSPQRPVASGNGQDMASRGRRGVPAREGEQRRDEPRREDQGEQQAPAPQGPVLPPPPPVDYGERADVWWSSLLRTRIEDGAVKIAWDEFVRLFRAKFVPEHIQDKMEQEFLSLTQGSMIVLEYEARLSELSKYAPHIVADERRKAKKFVMGLRPSLRTRLVAFDHRTLEQALSAACRQEGEREQYLEEKKASQKRPVAPFQRQDRKKATFQSPQRPVASGNGQVPSQRSPNGKKECPHCGRTHGGSECWKIAGKCLKWGSGEHKMKDCPRLQQGVQCGAAPAEAAAAPATGRPGRPRAAARVFALAREDAEQVEHVTEGTVFFLGVHARVLFDTGATHSFIFERFARQLALESGIESEELEVPLSVHTPVGTVSTRKCISSLPVCVEDRVLEGCFFLLKMKDYDAILGLDWLEEHYALVDCRVKKIIFRIPGEDEFSHPLPRNLAGKFVISAMRAMRMVNKGCDTFLASVVLVPKADESPTLAEIDIV</sequence>
<feature type="non-terminal residue" evidence="3">
    <location>
        <position position="1"/>
    </location>
</feature>
<organism evidence="3 4">
    <name type="scientific">Colocasia esculenta</name>
    <name type="common">Wild taro</name>
    <name type="synonym">Arum esculentum</name>
    <dbReference type="NCBI Taxonomy" id="4460"/>
    <lineage>
        <taxon>Eukaryota</taxon>
        <taxon>Viridiplantae</taxon>
        <taxon>Streptophyta</taxon>
        <taxon>Embryophyta</taxon>
        <taxon>Tracheophyta</taxon>
        <taxon>Spermatophyta</taxon>
        <taxon>Magnoliopsida</taxon>
        <taxon>Liliopsida</taxon>
        <taxon>Araceae</taxon>
        <taxon>Aroideae</taxon>
        <taxon>Colocasieae</taxon>
        <taxon>Colocasia</taxon>
    </lineage>
</organism>
<feature type="compositionally biased region" description="Basic and acidic residues" evidence="1">
    <location>
        <begin position="42"/>
        <end position="58"/>
    </location>
</feature>
<proteinExistence type="predicted"/>
<dbReference type="Proteomes" id="UP000652761">
    <property type="component" value="Unassembled WGS sequence"/>
</dbReference>
<evidence type="ECO:0000256" key="1">
    <source>
        <dbReference type="SAM" id="MobiDB-lite"/>
    </source>
</evidence>
<dbReference type="InterPro" id="IPR005162">
    <property type="entry name" value="Retrotrans_gag_dom"/>
</dbReference>
<feature type="non-terminal residue" evidence="3">
    <location>
        <position position="641"/>
    </location>
</feature>
<evidence type="ECO:0000259" key="2">
    <source>
        <dbReference type="Pfam" id="PF03732"/>
    </source>
</evidence>
<dbReference type="Pfam" id="PF03732">
    <property type="entry name" value="Retrotrans_gag"/>
    <property type="match status" value="1"/>
</dbReference>
<feature type="region of interest" description="Disordered" evidence="1">
    <location>
        <begin position="336"/>
        <end position="395"/>
    </location>
</feature>
<evidence type="ECO:0000313" key="4">
    <source>
        <dbReference type="Proteomes" id="UP000652761"/>
    </source>
</evidence>
<dbReference type="SUPFAM" id="SSF50630">
    <property type="entry name" value="Acid proteases"/>
    <property type="match status" value="1"/>
</dbReference>
<protein>
    <recommendedName>
        <fullName evidence="2">Retrotransposon gag domain-containing protein</fullName>
    </recommendedName>
</protein>
<dbReference type="PANTHER" id="PTHR15503">
    <property type="entry name" value="LDOC1 RELATED"/>
    <property type="match status" value="1"/>
</dbReference>
<feature type="region of interest" description="Disordered" evidence="1">
    <location>
        <begin position="36"/>
        <end position="73"/>
    </location>
</feature>
<evidence type="ECO:0000313" key="3">
    <source>
        <dbReference type="EMBL" id="MQM01577.1"/>
    </source>
</evidence>
<accession>A0A843W2M8</accession>
<name>A0A843W2M8_COLES</name>
<dbReference type="EMBL" id="NMUH01002699">
    <property type="protein sequence ID" value="MQM01577.1"/>
    <property type="molecule type" value="Genomic_DNA"/>
</dbReference>
<feature type="compositionally biased region" description="Pro residues" evidence="1">
    <location>
        <begin position="201"/>
        <end position="212"/>
    </location>
</feature>